<reference evidence="3" key="1">
    <citation type="journal article" date="2018" name="Nat. Plants">
        <title>Whole-genome landscape of Medicago truncatula symbiotic genes.</title>
        <authorList>
            <person name="Pecrix Y."/>
            <person name="Staton S.E."/>
            <person name="Sallet E."/>
            <person name="Lelandais-Briere C."/>
            <person name="Moreau S."/>
            <person name="Carrere S."/>
            <person name="Blein T."/>
            <person name="Jardinaud M.F."/>
            <person name="Latrasse D."/>
            <person name="Zouine M."/>
            <person name="Zahm M."/>
            <person name="Kreplak J."/>
            <person name="Mayjonade B."/>
            <person name="Satge C."/>
            <person name="Perez M."/>
            <person name="Cauet S."/>
            <person name="Marande W."/>
            <person name="Chantry-Darmon C."/>
            <person name="Lopez-Roques C."/>
            <person name="Bouchez O."/>
            <person name="Berard A."/>
            <person name="Debelle F."/>
            <person name="Munos S."/>
            <person name="Bendahmane A."/>
            <person name="Berges H."/>
            <person name="Niebel A."/>
            <person name="Buitink J."/>
            <person name="Frugier F."/>
            <person name="Benhamed M."/>
            <person name="Crespi M."/>
            <person name="Gouzy J."/>
            <person name="Gamas P."/>
        </authorList>
    </citation>
    <scope>NUCLEOTIDE SEQUENCE [LARGE SCALE GENOMIC DNA]</scope>
    <source>
        <strain evidence="3">cv. Jemalong A17</strain>
    </source>
</reference>
<evidence type="ECO:0000313" key="3">
    <source>
        <dbReference type="Proteomes" id="UP000265566"/>
    </source>
</evidence>
<feature type="region of interest" description="Disordered" evidence="1">
    <location>
        <begin position="20"/>
        <end position="43"/>
    </location>
</feature>
<dbReference type="PANTHER" id="PTHR34193:SF22">
    <property type="entry name" value="DUF3741 DOMAIN-CONTAINING PROTEIN"/>
    <property type="match status" value="1"/>
</dbReference>
<comment type="caution">
    <text evidence="2">The sequence shown here is derived from an EMBL/GenBank/DDBJ whole genome shotgun (WGS) entry which is preliminary data.</text>
</comment>
<feature type="compositionally biased region" description="Basic and acidic residues" evidence="1">
    <location>
        <begin position="213"/>
        <end position="222"/>
    </location>
</feature>
<dbReference type="OrthoDB" id="776574at2759"/>
<feature type="region of interest" description="Disordered" evidence="1">
    <location>
        <begin position="129"/>
        <end position="155"/>
    </location>
</feature>
<feature type="region of interest" description="Disordered" evidence="1">
    <location>
        <begin position="188"/>
        <end position="294"/>
    </location>
</feature>
<evidence type="ECO:0000256" key="1">
    <source>
        <dbReference type="SAM" id="MobiDB-lite"/>
    </source>
</evidence>
<organism evidence="2 3">
    <name type="scientific">Medicago truncatula</name>
    <name type="common">Barrel medic</name>
    <name type="synonym">Medicago tribuloides</name>
    <dbReference type="NCBI Taxonomy" id="3880"/>
    <lineage>
        <taxon>Eukaryota</taxon>
        <taxon>Viridiplantae</taxon>
        <taxon>Streptophyta</taxon>
        <taxon>Embryophyta</taxon>
        <taxon>Tracheophyta</taxon>
        <taxon>Spermatophyta</taxon>
        <taxon>Magnoliopsida</taxon>
        <taxon>eudicotyledons</taxon>
        <taxon>Gunneridae</taxon>
        <taxon>Pentapetalae</taxon>
        <taxon>rosids</taxon>
        <taxon>fabids</taxon>
        <taxon>Fabales</taxon>
        <taxon>Fabaceae</taxon>
        <taxon>Papilionoideae</taxon>
        <taxon>50 kb inversion clade</taxon>
        <taxon>NPAAA clade</taxon>
        <taxon>Hologalegina</taxon>
        <taxon>IRL clade</taxon>
        <taxon>Trifolieae</taxon>
        <taxon>Medicago</taxon>
    </lineage>
</organism>
<proteinExistence type="predicted"/>
<name>A0A396IUX8_MEDTR</name>
<dbReference type="PANTHER" id="PTHR34193">
    <property type="entry name" value="OS11G0199801 PROTEIN"/>
    <property type="match status" value="1"/>
</dbReference>
<dbReference type="Gramene" id="rna17995">
    <property type="protein sequence ID" value="RHN69516.1"/>
    <property type="gene ID" value="gene17995"/>
</dbReference>
<dbReference type="Proteomes" id="UP000265566">
    <property type="component" value="Chromosome 3"/>
</dbReference>
<dbReference type="EMBL" id="PSQE01000003">
    <property type="protein sequence ID" value="RHN69516.1"/>
    <property type="molecule type" value="Genomic_DNA"/>
</dbReference>
<feature type="region of interest" description="Disordered" evidence="1">
    <location>
        <begin position="58"/>
        <end position="77"/>
    </location>
</feature>
<gene>
    <name evidence="2" type="ORF">MtrunA17_Chr3g0125561</name>
</gene>
<feature type="compositionally biased region" description="Polar residues" evidence="1">
    <location>
        <begin position="58"/>
        <end position="72"/>
    </location>
</feature>
<evidence type="ECO:0000313" key="2">
    <source>
        <dbReference type="EMBL" id="RHN69516.1"/>
    </source>
</evidence>
<accession>A0A396IUX8</accession>
<sequence length="294" mass="34235">MLSKQNKPTTQISFFTLYKKKRSKKENNRTMLDPTRKHHQPKNSFDLYDETRHETWEATNSNNLWPSTQQPQLDDEQPRWSMNSPHYRSLSPVSRTEAIVRGQKELMEMVRNMPEYNYELSLKDLVEHHHRTREENTEEEEEDKVKKNSSVKKIDDKKVHVKKNDGKIDRDRGFYLKVGLPFFSLGSKDKKKKKKESKVSPRPSISDVPVKGAADKEKEWWKKTPSPSVYKESDDTSAASSSNSNGSMKSSISSSSRSNSSSRSRRLRSNSIRRENGGGRCWSLFRKPKIQIKK</sequence>
<protein>
    <submittedName>
        <fullName evidence="2">Uncharacterized protein</fullName>
    </submittedName>
</protein>
<dbReference type="AlphaFoldDB" id="A0A396IUX8"/>
<feature type="compositionally biased region" description="Low complexity" evidence="1">
    <location>
        <begin position="237"/>
        <end position="262"/>
    </location>
</feature>